<keyword evidence="1" id="KW-0732">Signal</keyword>
<accession>A0A0W0Z0X3</accession>
<protein>
    <submittedName>
        <fullName evidence="2">Uncharacterized protein</fullName>
    </submittedName>
</protein>
<dbReference type="RefSeq" id="WP_018577489.1">
    <property type="nucleotide sequence ID" value="NZ_KB892404.1"/>
</dbReference>
<dbReference type="AlphaFoldDB" id="A0A0W0Z0X3"/>
<keyword evidence="3" id="KW-1185">Reference proteome</keyword>
<dbReference type="OrthoDB" id="5641564at2"/>
<evidence type="ECO:0000313" key="3">
    <source>
        <dbReference type="Proteomes" id="UP000054600"/>
    </source>
</evidence>
<gene>
    <name evidence="2" type="ORF">Lsha_0832</name>
</gene>
<proteinExistence type="predicted"/>
<feature type="signal peptide" evidence="1">
    <location>
        <begin position="1"/>
        <end position="22"/>
    </location>
</feature>
<name>A0A0W0Z0X3_9GAMM</name>
<organism evidence="2 3">
    <name type="scientific">Legionella shakespearei DSM 23087</name>
    <dbReference type="NCBI Taxonomy" id="1122169"/>
    <lineage>
        <taxon>Bacteria</taxon>
        <taxon>Pseudomonadati</taxon>
        <taxon>Pseudomonadota</taxon>
        <taxon>Gammaproteobacteria</taxon>
        <taxon>Legionellales</taxon>
        <taxon>Legionellaceae</taxon>
        <taxon>Legionella</taxon>
    </lineage>
</organism>
<evidence type="ECO:0000313" key="2">
    <source>
        <dbReference type="EMBL" id="KTD62800.1"/>
    </source>
</evidence>
<dbReference type="Proteomes" id="UP000054600">
    <property type="component" value="Unassembled WGS sequence"/>
</dbReference>
<comment type="caution">
    <text evidence="2">The sequence shown here is derived from an EMBL/GenBank/DDBJ whole genome shotgun (WGS) entry which is preliminary data.</text>
</comment>
<evidence type="ECO:0000256" key="1">
    <source>
        <dbReference type="SAM" id="SignalP"/>
    </source>
</evidence>
<sequence>MLRKIGLTLLCATASLSTGLYAATSHVLKAGVTVEYDLPPNQPQEFINYMYWEVSANCKITTQDASNDLVAIAKAKKGKVNDIPLSKGDSLRLTVHNGDVIKLSAESGAKVEITNEGKHTIKATCST</sequence>
<reference evidence="2 3" key="1">
    <citation type="submission" date="2015-11" db="EMBL/GenBank/DDBJ databases">
        <title>Genomic analysis of 38 Legionella species identifies large and diverse effector repertoires.</title>
        <authorList>
            <person name="Burstein D."/>
            <person name="Amaro F."/>
            <person name="Zusman T."/>
            <person name="Lifshitz Z."/>
            <person name="Cohen O."/>
            <person name="Gilbert J.A."/>
            <person name="Pupko T."/>
            <person name="Shuman H.A."/>
            <person name="Segal G."/>
        </authorList>
    </citation>
    <scope>NUCLEOTIDE SEQUENCE [LARGE SCALE GENOMIC DNA]</scope>
    <source>
        <strain evidence="2 3">ATCC 49655</strain>
    </source>
</reference>
<dbReference type="EMBL" id="LNYW01000029">
    <property type="protein sequence ID" value="KTD62800.1"/>
    <property type="molecule type" value="Genomic_DNA"/>
</dbReference>
<dbReference type="eggNOG" id="ENOG5030PB0">
    <property type="taxonomic scope" value="Bacteria"/>
</dbReference>
<dbReference type="PATRIC" id="fig|1122169.6.peg.959"/>
<feature type="chain" id="PRO_5006918177" evidence="1">
    <location>
        <begin position="23"/>
        <end position="127"/>
    </location>
</feature>